<name>A0A5R9BVB1_9LACO</name>
<dbReference type="Proteomes" id="UP000305541">
    <property type="component" value="Unassembled WGS sequence"/>
</dbReference>
<dbReference type="InterPro" id="IPR036388">
    <property type="entry name" value="WH-like_DNA-bd_sf"/>
</dbReference>
<evidence type="ECO:0000313" key="1">
    <source>
        <dbReference type="EMBL" id="TLQ04495.1"/>
    </source>
</evidence>
<dbReference type="AlphaFoldDB" id="A0A5R9BVB1"/>
<comment type="caution">
    <text evidence="1">The sequence shown here is derived from an EMBL/GenBank/DDBJ whole genome shotgun (WGS) entry which is preliminary data.</text>
</comment>
<reference evidence="1 2" key="1">
    <citation type="submission" date="2019-05" db="EMBL/GenBank/DDBJ databases">
        <title>The metagenome of a microbial culture collection derived from dairy environment covers the genomic content of the human microbiome.</title>
        <authorList>
            <person name="Roder T."/>
            <person name="Wuthrich D."/>
            <person name="Sattari Z."/>
            <person name="Von Ah U."/>
            <person name="Bar C."/>
            <person name="Ronchi F."/>
            <person name="Macpherson A.J."/>
            <person name="Ganal-Vonarburg S.C."/>
            <person name="Bruggmann R."/>
            <person name="Vergeres G."/>
        </authorList>
    </citation>
    <scope>NUCLEOTIDE SEQUENCE [LARGE SCALE GENOMIC DNA]</scope>
    <source>
        <strain evidence="1 2">FAM 18815</strain>
    </source>
</reference>
<accession>A0A5R9BVB1</accession>
<dbReference type="EMBL" id="VBTH01000007">
    <property type="protein sequence ID" value="TLQ04495.1"/>
    <property type="molecule type" value="Genomic_DNA"/>
</dbReference>
<dbReference type="Gene3D" id="1.10.10.10">
    <property type="entry name" value="Winged helix-like DNA-binding domain superfamily/Winged helix DNA-binding domain"/>
    <property type="match status" value="1"/>
</dbReference>
<proteinExistence type="predicted"/>
<dbReference type="RefSeq" id="WP_138474289.1">
    <property type="nucleotide sequence ID" value="NZ_VBTH01000007.1"/>
</dbReference>
<evidence type="ECO:0000313" key="2">
    <source>
        <dbReference type="Proteomes" id="UP000305541"/>
    </source>
</evidence>
<protein>
    <recommendedName>
        <fullName evidence="3">Transcriptional regulator</fullName>
    </recommendedName>
</protein>
<sequence length="89" mass="10245">MLEKPTFFVAFFQHFTTALYTHKEIENIIGFSRYKVDTAISSLLDKKIIVKSGIGRSTKYSIQTTNEQLIAQAQLMPEILRKALHQNKN</sequence>
<dbReference type="OrthoDB" id="9768354at2"/>
<organism evidence="1 2">
    <name type="scientific">Pediococcus stilesii</name>
    <dbReference type="NCBI Taxonomy" id="331679"/>
    <lineage>
        <taxon>Bacteria</taxon>
        <taxon>Bacillati</taxon>
        <taxon>Bacillota</taxon>
        <taxon>Bacilli</taxon>
        <taxon>Lactobacillales</taxon>
        <taxon>Lactobacillaceae</taxon>
        <taxon>Pediococcus</taxon>
    </lineage>
</organism>
<evidence type="ECO:0008006" key="3">
    <source>
        <dbReference type="Google" id="ProtNLM"/>
    </source>
</evidence>
<gene>
    <name evidence="1" type="ORF">FEZ51_05390</name>
</gene>